<evidence type="ECO:0000259" key="4">
    <source>
        <dbReference type="PROSITE" id="PS50893"/>
    </source>
</evidence>
<dbReference type="SUPFAM" id="SSF52540">
    <property type="entry name" value="P-loop containing nucleoside triphosphate hydrolases"/>
    <property type="match status" value="1"/>
</dbReference>
<proteinExistence type="predicted"/>
<organism evidence="5 6">
    <name type="scientific">Luedemannella helvata</name>
    <dbReference type="NCBI Taxonomy" id="349315"/>
    <lineage>
        <taxon>Bacteria</taxon>
        <taxon>Bacillati</taxon>
        <taxon>Actinomycetota</taxon>
        <taxon>Actinomycetes</taxon>
        <taxon>Micromonosporales</taxon>
        <taxon>Micromonosporaceae</taxon>
        <taxon>Luedemannella</taxon>
    </lineage>
</organism>
<gene>
    <name evidence="5" type="ORF">GCM10009681_51710</name>
</gene>
<dbReference type="InterPro" id="IPR017871">
    <property type="entry name" value="ABC_transporter-like_CS"/>
</dbReference>
<evidence type="ECO:0000256" key="2">
    <source>
        <dbReference type="ARBA" id="ARBA00022741"/>
    </source>
</evidence>
<evidence type="ECO:0000313" key="5">
    <source>
        <dbReference type="EMBL" id="GAA1773859.1"/>
    </source>
</evidence>
<accession>A0ABN2L3I5</accession>
<keyword evidence="3 5" id="KW-0067">ATP-binding</keyword>
<dbReference type="Pfam" id="PF00005">
    <property type="entry name" value="ABC_tran"/>
    <property type="match status" value="1"/>
</dbReference>
<evidence type="ECO:0000256" key="3">
    <source>
        <dbReference type="ARBA" id="ARBA00022840"/>
    </source>
</evidence>
<dbReference type="Proteomes" id="UP001500655">
    <property type="component" value="Unassembled WGS sequence"/>
</dbReference>
<name>A0ABN2L3I5_9ACTN</name>
<dbReference type="InterPro" id="IPR027417">
    <property type="entry name" value="P-loop_NTPase"/>
</dbReference>
<keyword evidence="6" id="KW-1185">Reference proteome</keyword>
<evidence type="ECO:0000313" key="6">
    <source>
        <dbReference type="Proteomes" id="UP001500655"/>
    </source>
</evidence>
<keyword evidence="2" id="KW-0547">Nucleotide-binding</keyword>
<feature type="domain" description="ABC transporter" evidence="4">
    <location>
        <begin position="10"/>
        <end position="230"/>
    </location>
</feature>
<dbReference type="PANTHER" id="PTHR42939">
    <property type="entry name" value="ABC TRANSPORTER ATP-BINDING PROTEIN ALBC-RELATED"/>
    <property type="match status" value="1"/>
</dbReference>
<dbReference type="EMBL" id="BAAALS010000036">
    <property type="protein sequence ID" value="GAA1773859.1"/>
    <property type="molecule type" value="Genomic_DNA"/>
</dbReference>
<keyword evidence="1" id="KW-0813">Transport</keyword>
<dbReference type="InterPro" id="IPR051782">
    <property type="entry name" value="ABC_Transporter_VariousFunc"/>
</dbReference>
<dbReference type="PROSITE" id="PS00211">
    <property type="entry name" value="ABC_TRANSPORTER_1"/>
    <property type="match status" value="1"/>
</dbReference>
<evidence type="ECO:0000256" key="1">
    <source>
        <dbReference type="ARBA" id="ARBA00022448"/>
    </source>
</evidence>
<protein>
    <submittedName>
        <fullName evidence="5">ABC transporter ATP-binding protein</fullName>
    </submittedName>
</protein>
<dbReference type="GO" id="GO:0005524">
    <property type="term" value="F:ATP binding"/>
    <property type="evidence" value="ECO:0007669"/>
    <property type="project" value="UniProtKB-KW"/>
</dbReference>
<dbReference type="CDD" id="cd03230">
    <property type="entry name" value="ABC_DR_subfamily_A"/>
    <property type="match status" value="1"/>
</dbReference>
<dbReference type="InterPro" id="IPR003439">
    <property type="entry name" value="ABC_transporter-like_ATP-bd"/>
</dbReference>
<dbReference type="PROSITE" id="PS50893">
    <property type="entry name" value="ABC_TRANSPORTER_2"/>
    <property type="match status" value="1"/>
</dbReference>
<dbReference type="PANTHER" id="PTHR42939:SF1">
    <property type="entry name" value="ABC TRANSPORTER ATP-BINDING PROTEIN ALBC-RELATED"/>
    <property type="match status" value="1"/>
</dbReference>
<dbReference type="SMART" id="SM00382">
    <property type="entry name" value="AAA"/>
    <property type="match status" value="1"/>
</dbReference>
<sequence>MPAMGEDSGTELREVTKRYAASAPVLAGVSLAVRPGEVVGIAGANGCGKSTLLKILVGLSLPTSGTVAGRPDVVGYVPERFPAHGRISARAYLTHMGRIRGLGRAAAARRAGELLDRLDLVGGPGTGLRRLSKGNAQKVALAQALLVAPGLLVLDEPWSGLDATAHQALAELIKETARAGGAVVFTDHREAVVAANASAVYRVVDGRLHARPGPGDAGARVAHVELTPAGAGAEAPHWPTLPGVVDVAVGEGSVALAVLDPYCDELLFHAIRNGWSVAAVRR</sequence>
<dbReference type="InterPro" id="IPR003593">
    <property type="entry name" value="AAA+_ATPase"/>
</dbReference>
<comment type="caution">
    <text evidence="5">The sequence shown here is derived from an EMBL/GenBank/DDBJ whole genome shotgun (WGS) entry which is preliminary data.</text>
</comment>
<reference evidence="5 6" key="1">
    <citation type="journal article" date="2019" name="Int. J. Syst. Evol. Microbiol.">
        <title>The Global Catalogue of Microorganisms (GCM) 10K type strain sequencing project: providing services to taxonomists for standard genome sequencing and annotation.</title>
        <authorList>
            <consortium name="The Broad Institute Genomics Platform"/>
            <consortium name="The Broad Institute Genome Sequencing Center for Infectious Disease"/>
            <person name="Wu L."/>
            <person name="Ma J."/>
        </authorList>
    </citation>
    <scope>NUCLEOTIDE SEQUENCE [LARGE SCALE GENOMIC DNA]</scope>
    <source>
        <strain evidence="5 6">JCM 13249</strain>
    </source>
</reference>
<dbReference type="Gene3D" id="3.40.50.300">
    <property type="entry name" value="P-loop containing nucleotide triphosphate hydrolases"/>
    <property type="match status" value="1"/>
</dbReference>